<dbReference type="PANTHER" id="PTHR48177">
    <property type="entry name" value="TRANSMEMBRANE PROTEIN 189"/>
    <property type="match status" value="1"/>
</dbReference>
<evidence type="ECO:0000256" key="6">
    <source>
        <dbReference type="SAM" id="Phobius"/>
    </source>
</evidence>
<dbReference type="Proteomes" id="UP000644507">
    <property type="component" value="Unassembled WGS sequence"/>
</dbReference>
<reference evidence="8" key="1">
    <citation type="journal article" date="2014" name="Int. J. Syst. Evol. Microbiol.">
        <title>Complete genome sequence of Corynebacterium casei LMG S-19264T (=DSM 44701T), isolated from a smear-ripened cheese.</title>
        <authorList>
            <consortium name="US DOE Joint Genome Institute (JGI-PGF)"/>
            <person name="Walter F."/>
            <person name="Albersmeier A."/>
            <person name="Kalinowski J."/>
            <person name="Ruckert C."/>
        </authorList>
    </citation>
    <scope>NUCLEOTIDE SEQUENCE</scope>
    <source>
        <strain evidence="8">KCTC 12988</strain>
    </source>
</reference>
<gene>
    <name evidence="8" type="ORF">GCM10007100_08580</name>
</gene>
<comment type="similarity">
    <text evidence="2">Belongs to the fatty acid desaturase CarF family.</text>
</comment>
<comment type="subcellular location">
    <subcellularLocation>
        <location evidence="1">Membrane</location>
        <topology evidence="1">Multi-pass membrane protein</topology>
    </subcellularLocation>
</comment>
<dbReference type="Pfam" id="PF10520">
    <property type="entry name" value="Lipid_desat"/>
    <property type="match status" value="1"/>
</dbReference>
<dbReference type="InterPro" id="IPR052601">
    <property type="entry name" value="Plasmalogen_desaturase"/>
</dbReference>
<dbReference type="EMBL" id="BMXI01000003">
    <property type="protein sequence ID" value="GHC45505.1"/>
    <property type="molecule type" value="Genomic_DNA"/>
</dbReference>
<organism evidence="8 9">
    <name type="scientific">Roseibacillus persicicus</name>
    <dbReference type="NCBI Taxonomy" id="454148"/>
    <lineage>
        <taxon>Bacteria</taxon>
        <taxon>Pseudomonadati</taxon>
        <taxon>Verrucomicrobiota</taxon>
        <taxon>Verrucomicrobiia</taxon>
        <taxon>Verrucomicrobiales</taxon>
        <taxon>Verrucomicrobiaceae</taxon>
        <taxon>Roseibacillus</taxon>
    </lineage>
</organism>
<evidence type="ECO:0000256" key="1">
    <source>
        <dbReference type="ARBA" id="ARBA00004141"/>
    </source>
</evidence>
<dbReference type="AlphaFoldDB" id="A0A918WGI4"/>
<feature type="transmembrane region" description="Helical" evidence="6">
    <location>
        <begin position="73"/>
        <end position="94"/>
    </location>
</feature>
<keyword evidence="9" id="KW-1185">Reference proteome</keyword>
<evidence type="ECO:0000256" key="2">
    <source>
        <dbReference type="ARBA" id="ARBA00007620"/>
    </source>
</evidence>
<evidence type="ECO:0000313" key="9">
    <source>
        <dbReference type="Proteomes" id="UP000644507"/>
    </source>
</evidence>
<evidence type="ECO:0000256" key="4">
    <source>
        <dbReference type="ARBA" id="ARBA00022989"/>
    </source>
</evidence>
<evidence type="ECO:0000259" key="7">
    <source>
        <dbReference type="Pfam" id="PF10520"/>
    </source>
</evidence>
<accession>A0A918WGI4</accession>
<evidence type="ECO:0000256" key="5">
    <source>
        <dbReference type="ARBA" id="ARBA00023136"/>
    </source>
</evidence>
<dbReference type="RefSeq" id="WP_189567671.1">
    <property type="nucleotide sequence ID" value="NZ_BMXI01000003.1"/>
</dbReference>
<keyword evidence="4 6" id="KW-1133">Transmembrane helix</keyword>
<sequence>MNANLILEVGLIVLQTIGVILAVDFVSGIVHWLEDSYGSKKWPIVGKWIIEPNIRHHFEPRHFTKSNFWKRNAATLVLSGSVLAVISLLGWFHWTWALAALIGGVTNEIHCWAHRSPRENGKVITFLHKAKILQSPRGHATHHTDPKDRSYCTVTDWLNPLLDGVDFFARIEKFVLKTTGLKRRIDESVRPPKNKKKCCGGQCAQCAKCQLKKAA</sequence>
<proteinExistence type="inferred from homology"/>
<reference evidence="8" key="2">
    <citation type="submission" date="2020-09" db="EMBL/GenBank/DDBJ databases">
        <authorList>
            <person name="Sun Q."/>
            <person name="Kim S."/>
        </authorList>
    </citation>
    <scope>NUCLEOTIDE SEQUENCE</scope>
    <source>
        <strain evidence="8">KCTC 12988</strain>
    </source>
</reference>
<evidence type="ECO:0000256" key="3">
    <source>
        <dbReference type="ARBA" id="ARBA00022692"/>
    </source>
</evidence>
<dbReference type="InterPro" id="IPR019547">
    <property type="entry name" value="Lipid_desat"/>
</dbReference>
<feature type="domain" description="Lipid desaturase" evidence="7">
    <location>
        <begin position="21"/>
        <end position="185"/>
    </location>
</feature>
<dbReference type="GO" id="GO:0016020">
    <property type="term" value="C:membrane"/>
    <property type="evidence" value="ECO:0007669"/>
    <property type="project" value="UniProtKB-SubCell"/>
</dbReference>
<evidence type="ECO:0000313" key="8">
    <source>
        <dbReference type="EMBL" id="GHC45505.1"/>
    </source>
</evidence>
<comment type="caution">
    <text evidence="8">The sequence shown here is derived from an EMBL/GenBank/DDBJ whole genome shotgun (WGS) entry which is preliminary data.</text>
</comment>
<feature type="transmembrane region" description="Helical" evidence="6">
    <location>
        <begin position="12"/>
        <end position="33"/>
    </location>
</feature>
<keyword evidence="3 6" id="KW-0812">Transmembrane</keyword>
<dbReference type="GO" id="GO:0016491">
    <property type="term" value="F:oxidoreductase activity"/>
    <property type="evidence" value="ECO:0007669"/>
    <property type="project" value="TreeGrafter"/>
</dbReference>
<protein>
    <recommendedName>
        <fullName evidence="7">Lipid desaturase domain-containing protein</fullName>
    </recommendedName>
</protein>
<name>A0A918WGI4_9BACT</name>
<dbReference type="PANTHER" id="PTHR48177:SF1">
    <property type="entry name" value="PLASMANYLETHANOLAMINE DESATURASE 1"/>
    <property type="match status" value="1"/>
</dbReference>
<keyword evidence="5 6" id="KW-0472">Membrane</keyword>